<dbReference type="AlphaFoldDB" id="A0A1Y2IT73"/>
<feature type="region of interest" description="Disordered" evidence="1">
    <location>
        <begin position="1"/>
        <end position="41"/>
    </location>
</feature>
<sequence>MLAAHGSTDGPDATGEEGRRAYRPVEIEKVPDVEEGGLPRRPWVEDFPETCDRTKPSYDSKHKFLQKIDALPSGDSAKWRVEVMEAVGDKMGEDGKPKTERVEIWSRDVVECVRELMGNPSFRDSLVYQPERHYADAAGSNRVYANMWTGNWWWDMKLPNGATVAPIILASDKTTLSRMSGDKSAWPVYLTLGNINKRDRRRPSAHGTVLLGYLPVAKLDCFSAKRQSLEGYRLFHLCMRKLLEPLVMAGREGVMMACADGHIRRVFPLLAAYIADHPEQCLVAACQENFCPKCPVAPNERGEPVFSCLKDPDRVTTVLKEAAQGTKPADFSAWGLRALEPFWADLPHSNIFSALTPDILHQLHKGVFKDHLVNWATQAMEGESDEVDRRFKAMLKHSDLRYFKNGISLVSQWTGTEYKNMEKVFLGVVAGAADERVVRAVRAVLDFIYLAHFETHTDRSLDALHQAWRDFHEHKAVFVDLGIREHFNFPKGHSMEHYELSIRSVGTADGYSTEHPERLHIDFAKLAYGASNKQNTYIQQMTRWLERQEAVSRFSSYLTWATSEQPRPSCALASTPGPSPAPPPTPVAPSQPLQAPRASQPSPLSSRPTQPEAQPRPTIPSDEEQHGAHRVAKVPAYPSLPLRDVETQFGAAHFRPALAEFLKKQANGNSRILALVSTPLHDLTRIAAYKQSKVELPIITQVSADSLTDIIHASPSHLGPAPLRVTVPGNMSTVLARDPTAAVSPRQGHTFNVLRPLAGKPLCTFRYCHSSSADTSDGWQACASRAYG</sequence>
<gene>
    <name evidence="2" type="ORF">PYCCODRAFT_1365213</name>
</gene>
<protein>
    <submittedName>
        <fullName evidence="2">Uncharacterized protein</fullName>
    </submittedName>
</protein>
<evidence type="ECO:0000313" key="2">
    <source>
        <dbReference type="EMBL" id="OSD03873.1"/>
    </source>
</evidence>
<dbReference type="EMBL" id="KZ084099">
    <property type="protein sequence ID" value="OSD03873.1"/>
    <property type="molecule type" value="Genomic_DNA"/>
</dbReference>
<reference evidence="2 3" key="1">
    <citation type="journal article" date="2015" name="Biotechnol. Biofuels">
        <title>Enhanced degradation of softwood versus hardwood by the white-rot fungus Pycnoporus coccineus.</title>
        <authorList>
            <person name="Couturier M."/>
            <person name="Navarro D."/>
            <person name="Chevret D."/>
            <person name="Henrissat B."/>
            <person name="Piumi F."/>
            <person name="Ruiz-Duenas F.J."/>
            <person name="Martinez A.T."/>
            <person name="Grigoriev I.V."/>
            <person name="Riley R."/>
            <person name="Lipzen A."/>
            <person name="Berrin J.G."/>
            <person name="Master E.R."/>
            <person name="Rosso M.N."/>
        </authorList>
    </citation>
    <scope>NUCLEOTIDE SEQUENCE [LARGE SCALE GENOMIC DNA]</scope>
    <source>
        <strain evidence="2 3">BRFM310</strain>
    </source>
</reference>
<dbReference type="STRING" id="1353009.A0A1Y2IT73"/>
<feature type="compositionally biased region" description="Polar residues" evidence="1">
    <location>
        <begin position="597"/>
        <end position="612"/>
    </location>
</feature>
<evidence type="ECO:0000313" key="3">
    <source>
        <dbReference type="Proteomes" id="UP000193067"/>
    </source>
</evidence>
<accession>A0A1Y2IT73</accession>
<dbReference type="Proteomes" id="UP000193067">
    <property type="component" value="Unassembled WGS sequence"/>
</dbReference>
<dbReference type="Pfam" id="PF18759">
    <property type="entry name" value="Plavaka"/>
    <property type="match status" value="1"/>
</dbReference>
<dbReference type="InterPro" id="IPR041078">
    <property type="entry name" value="Plavaka"/>
</dbReference>
<feature type="compositionally biased region" description="Basic and acidic residues" evidence="1">
    <location>
        <begin position="16"/>
        <end position="32"/>
    </location>
</feature>
<keyword evidence="3" id="KW-1185">Reference proteome</keyword>
<dbReference type="OrthoDB" id="2789130at2759"/>
<organism evidence="2 3">
    <name type="scientific">Trametes coccinea (strain BRFM310)</name>
    <name type="common">Pycnoporus coccineus</name>
    <dbReference type="NCBI Taxonomy" id="1353009"/>
    <lineage>
        <taxon>Eukaryota</taxon>
        <taxon>Fungi</taxon>
        <taxon>Dikarya</taxon>
        <taxon>Basidiomycota</taxon>
        <taxon>Agaricomycotina</taxon>
        <taxon>Agaricomycetes</taxon>
        <taxon>Polyporales</taxon>
        <taxon>Polyporaceae</taxon>
        <taxon>Trametes</taxon>
    </lineage>
</organism>
<feature type="compositionally biased region" description="Pro residues" evidence="1">
    <location>
        <begin position="577"/>
        <end position="589"/>
    </location>
</feature>
<name>A0A1Y2IT73_TRAC3</name>
<proteinExistence type="predicted"/>
<feature type="region of interest" description="Disordered" evidence="1">
    <location>
        <begin position="565"/>
        <end position="630"/>
    </location>
</feature>
<evidence type="ECO:0000256" key="1">
    <source>
        <dbReference type="SAM" id="MobiDB-lite"/>
    </source>
</evidence>